<dbReference type="AlphaFoldDB" id="A0A0E9W765"/>
<proteinExistence type="predicted"/>
<evidence type="ECO:0000313" key="1">
    <source>
        <dbReference type="EMBL" id="JAH85415.1"/>
    </source>
</evidence>
<protein>
    <submittedName>
        <fullName evidence="1">Uncharacterized protein</fullName>
    </submittedName>
</protein>
<organism evidence="1">
    <name type="scientific">Anguilla anguilla</name>
    <name type="common">European freshwater eel</name>
    <name type="synonym">Muraena anguilla</name>
    <dbReference type="NCBI Taxonomy" id="7936"/>
    <lineage>
        <taxon>Eukaryota</taxon>
        <taxon>Metazoa</taxon>
        <taxon>Chordata</taxon>
        <taxon>Craniata</taxon>
        <taxon>Vertebrata</taxon>
        <taxon>Euteleostomi</taxon>
        <taxon>Actinopterygii</taxon>
        <taxon>Neopterygii</taxon>
        <taxon>Teleostei</taxon>
        <taxon>Anguilliformes</taxon>
        <taxon>Anguillidae</taxon>
        <taxon>Anguilla</taxon>
    </lineage>
</organism>
<accession>A0A0E9W765</accession>
<name>A0A0E9W765_ANGAN</name>
<sequence>MRVLFLVWSFLVRLSMIDTKKWPLMPSY</sequence>
<dbReference type="EMBL" id="GBXM01023162">
    <property type="protein sequence ID" value="JAH85415.1"/>
    <property type="molecule type" value="Transcribed_RNA"/>
</dbReference>
<reference evidence="1" key="2">
    <citation type="journal article" date="2015" name="Fish Shellfish Immunol.">
        <title>Early steps in the European eel (Anguilla anguilla)-Vibrio vulnificus interaction in the gills: Role of the RtxA13 toxin.</title>
        <authorList>
            <person name="Callol A."/>
            <person name="Pajuelo D."/>
            <person name="Ebbesson L."/>
            <person name="Teles M."/>
            <person name="MacKenzie S."/>
            <person name="Amaro C."/>
        </authorList>
    </citation>
    <scope>NUCLEOTIDE SEQUENCE</scope>
</reference>
<reference evidence="1" key="1">
    <citation type="submission" date="2014-11" db="EMBL/GenBank/DDBJ databases">
        <authorList>
            <person name="Amaro Gonzalez C."/>
        </authorList>
    </citation>
    <scope>NUCLEOTIDE SEQUENCE</scope>
</reference>